<dbReference type="Proteomes" id="UP000826188">
    <property type="component" value="Unassembled WGS sequence"/>
</dbReference>
<dbReference type="EMBL" id="JAHWGL010000043">
    <property type="protein sequence ID" value="MBW3129196.1"/>
    <property type="molecule type" value="Genomic_DNA"/>
</dbReference>
<dbReference type="InterPro" id="IPR008538">
    <property type="entry name" value="Uma2"/>
</dbReference>
<keyword evidence="2" id="KW-0255">Endonuclease</keyword>
<gene>
    <name evidence="2" type="ORF">KYK14_11570</name>
</gene>
<feature type="domain" description="Putative restriction endonuclease" evidence="1">
    <location>
        <begin position="40"/>
        <end position="81"/>
    </location>
</feature>
<comment type="caution">
    <text evidence="2">The sequence shown here is derived from an EMBL/GenBank/DDBJ whole genome shotgun (WGS) entry which is preliminary data.</text>
</comment>
<keyword evidence="3" id="KW-1185">Reference proteome</keyword>
<sequence>MRSLFCALQYASHQSCLQRRRDRTARPLRCLRPFQAQRIRLRGYPNWIIEILSLGSMAHDSKTKFDLYEENEVEEYWMVDPGLKT</sequence>
<proteinExistence type="predicted"/>
<name>A0ABS6X030_9BACT</name>
<evidence type="ECO:0000313" key="2">
    <source>
        <dbReference type="EMBL" id="MBW3129196.1"/>
    </source>
</evidence>
<dbReference type="Pfam" id="PF05685">
    <property type="entry name" value="Uma2"/>
    <property type="match status" value="1"/>
</dbReference>
<keyword evidence="2" id="KW-0378">Hydrolase</keyword>
<evidence type="ECO:0000259" key="1">
    <source>
        <dbReference type="Pfam" id="PF05685"/>
    </source>
</evidence>
<keyword evidence="2" id="KW-0540">Nuclease</keyword>
<organism evidence="2 3">
    <name type="scientific">Hymenobacter profundi</name>
    <dbReference type="NCBI Taxonomy" id="1982110"/>
    <lineage>
        <taxon>Bacteria</taxon>
        <taxon>Pseudomonadati</taxon>
        <taxon>Bacteroidota</taxon>
        <taxon>Cytophagia</taxon>
        <taxon>Cytophagales</taxon>
        <taxon>Hymenobacteraceae</taxon>
        <taxon>Hymenobacter</taxon>
    </lineage>
</organism>
<dbReference type="GO" id="GO:0004519">
    <property type="term" value="F:endonuclease activity"/>
    <property type="evidence" value="ECO:0007669"/>
    <property type="project" value="UniProtKB-KW"/>
</dbReference>
<accession>A0ABS6X030</accession>
<evidence type="ECO:0000313" key="3">
    <source>
        <dbReference type="Proteomes" id="UP000826188"/>
    </source>
</evidence>
<reference evidence="2 3" key="1">
    <citation type="submission" date="2021-07" db="EMBL/GenBank/DDBJ databases">
        <title>Hymenobacter profundi sp. nov., isolated from deep-sea water.</title>
        <authorList>
            <person name="Kim M.K."/>
        </authorList>
    </citation>
    <scope>NUCLEOTIDE SEQUENCE [LARGE SCALE GENOMIC DNA]</scope>
    <source>
        <strain evidence="2 3">M2</strain>
    </source>
</reference>
<protein>
    <submittedName>
        <fullName evidence="2">Uma2 family endonuclease</fullName>
    </submittedName>
</protein>
<dbReference type="CDD" id="cd06260">
    <property type="entry name" value="DUF820-like"/>
    <property type="match status" value="1"/>
</dbReference>